<keyword evidence="7" id="KW-1185">Reference proteome</keyword>
<dbReference type="Pfam" id="PF13499">
    <property type="entry name" value="EF-hand_7"/>
    <property type="match status" value="1"/>
</dbReference>
<dbReference type="PROSITE" id="PS00018">
    <property type="entry name" value="EF_HAND_1"/>
    <property type="match status" value="1"/>
</dbReference>
<dbReference type="SUPFAM" id="SSF47473">
    <property type="entry name" value="EF-hand"/>
    <property type="match status" value="1"/>
</dbReference>
<evidence type="ECO:0000259" key="5">
    <source>
        <dbReference type="PROSITE" id="PS50222"/>
    </source>
</evidence>
<evidence type="ECO:0000256" key="1">
    <source>
        <dbReference type="ARBA" id="ARBA00022723"/>
    </source>
</evidence>
<name>A0ABN7AJ33_9HEMI</name>
<keyword evidence="1" id="KW-0479">Metal-binding</keyword>
<dbReference type="InterPro" id="IPR028846">
    <property type="entry name" value="Recoverin"/>
</dbReference>
<evidence type="ECO:0000256" key="2">
    <source>
        <dbReference type="ARBA" id="ARBA00022737"/>
    </source>
</evidence>
<keyword evidence="3" id="KW-0106">Calcium</keyword>
<accession>A0ABN7AJ33</accession>
<dbReference type="EMBL" id="AP028911">
    <property type="protein sequence ID" value="BES92260.1"/>
    <property type="molecule type" value="Genomic_DNA"/>
</dbReference>
<organism evidence="6 7">
    <name type="scientific">Nesidiocoris tenuis</name>
    <dbReference type="NCBI Taxonomy" id="355587"/>
    <lineage>
        <taxon>Eukaryota</taxon>
        <taxon>Metazoa</taxon>
        <taxon>Ecdysozoa</taxon>
        <taxon>Arthropoda</taxon>
        <taxon>Hexapoda</taxon>
        <taxon>Insecta</taxon>
        <taxon>Pterygota</taxon>
        <taxon>Neoptera</taxon>
        <taxon>Paraneoptera</taxon>
        <taxon>Hemiptera</taxon>
        <taxon>Heteroptera</taxon>
        <taxon>Panheteroptera</taxon>
        <taxon>Cimicomorpha</taxon>
        <taxon>Miridae</taxon>
        <taxon>Dicyphina</taxon>
        <taxon>Nesidiocoris</taxon>
    </lineage>
</organism>
<feature type="domain" description="EF-hand" evidence="5">
    <location>
        <begin position="221"/>
        <end position="256"/>
    </location>
</feature>
<dbReference type="PROSITE" id="PS50222">
    <property type="entry name" value="EF_HAND_2"/>
    <property type="match status" value="3"/>
</dbReference>
<reference evidence="6 7" key="1">
    <citation type="submission" date="2023-09" db="EMBL/GenBank/DDBJ databases">
        <title>Nesidiocoris tenuis whole genome shotgun sequence.</title>
        <authorList>
            <person name="Shibata T."/>
            <person name="Shimoda M."/>
            <person name="Kobayashi T."/>
            <person name="Uehara T."/>
        </authorList>
    </citation>
    <scope>NUCLEOTIDE SEQUENCE [LARGE SCALE GENOMIC DNA]</scope>
    <source>
        <strain evidence="6 7">Japan</strain>
    </source>
</reference>
<dbReference type="InterPro" id="IPR002048">
    <property type="entry name" value="EF_hand_dom"/>
</dbReference>
<dbReference type="InterPro" id="IPR018247">
    <property type="entry name" value="EF_Hand_1_Ca_BS"/>
</dbReference>
<dbReference type="InterPro" id="IPR011992">
    <property type="entry name" value="EF-hand-dom_pair"/>
</dbReference>
<dbReference type="CDD" id="cd00051">
    <property type="entry name" value="EFh"/>
    <property type="match status" value="1"/>
</dbReference>
<proteinExistence type="predicted"/>
<evidence type="ECO:0000256" key="4">
    <source>
        <dbReference type="SAM" id="MobiDB-lite"/>
    </source>
</evidence>
<evidence type="ECO:0000313" key="7">
    <source>
        <dbReference type="Proteomes" id="UP001307889"/>
    </source>
</evidence>
<evidence type="ECO:0000313" key="6">
    <source>
        <dbReference type="EMBL" id="BES92260.1"/>
    </source>
</evidence>
<evidence type="ECO:0000256" key="3">
    <source>
        <dbReference type="ARBA" id="ARBA00022837"/>
    </source>
</evidence>
<gene>
    <name evidence="6" type="ORF">NTJ_05070</name>
</gene>
<dbReference type="SMART" id="SM00054">
    <property type="entry name" value="EFh"/>
    <property type="match status" value="3"/>
</dbReference>
<dbReference type="Proteomes" id="UP001307889">
    <property type="component" value="Chromosome 3"/>
</dbReference>
<feature type="region of interest" description="Disordered" evidence="4">
    <location>
        <begin position="40"/>
        <end position="71"/>
    </location>
</feature>
<dbReference type="PANTHER" id="PTHR23055">
    <property type="entry name" value="CALCIUM BINDING PROTEINS"/>
    <property type="match status" value="1"/>
</dbReference>
<dbReference type="PANTHER" id="PTHR23055:SF60">
    <property type="entry name" value="CALAXIN"/>
    <property type="match status" value="1"/>
</dbReference>
<keyword evidence="2" id="KW-0677">Repeat</keyword>
<sequence>MASFSPRDQQRGRGGKRRSGVALFKSVSLFFSRSAAASRNRGGVREGGAGMRPELATGATRGGQPTAPSNTFLKKPTHFTREETDALTLIYDKLIGAGKSGSGSHQPSVSTAPLLQIKAKEGLERSVFRDLLHNTFNICAEDILMERIFCVFDNSSDGLVKLEEWLQGMSVFLRGTLEERIVFAFNVYDLNADGYIVREEIFTLLRNSLVKQPQDEDPEEGVKELVELVLKKLDRDKDGKLSLRDFRESVLEEPLFLEAFGQCLPSESAIVAFLATLS</sequence>
<feature type="domain" description="EF-hand" evidence="5">
    <location>
        <begin position="176"/>
        <end position="211"/>
    </location>
</feature>
<feature type="domain" description="EF-hand" evidence="5">
    <location>
        <begin position="140"/>
        <end position="175"/>
    </location>
</feature>
<protein>
    <submittedName>
        <fullName evidence="6">EFh</fullName>
    </submittedName>
</protein>
<dbReference type="Gene3D" id="1.10.238.10">
    <property type="entry name" value="EF-hand"/>
    <property type="match status" value="1"/>
</dbReference>